<dbReference type="InterPro" id="IPR010064">
    <property type="entry name" value="HK97-gp10_tail"/>
</dbReference>
<gene>
    <name evidence="1" type="ORF">EDC37_11443</name>
</gene>
<protein>
    <submittedName>
        <fullName evidence="1">HK97 gp10 family phage protein</fullName>
    </submittedName>
</protein>
<accession>A0A4V2URJ8</accession>
<name>A0A4V2URJ8_9FIRM</name>
<evidence type="ECO:0000313" key="2">
    <source>
        <dbReference type="Proteomes" id="UP000295188"/>
    </source>
</evidence>
<proteinExistence type="predicted"/>
<dbReference type="Pfam" id="PF04883">
    <property type="entry name" value="HK97-gp10_like"/>
    <property type="match status" value="1"/>
</dbReference>
<comment type="caution">
    <text evidence="1">The sequence shown here is derived from an EMBL/GenBank/DDBJ whole genome shotgun (WGS) entry which is preliminary data.</text>
</comment>
<dbReference type="Proteomes" id="UP000295188">
    <property type="component" value="Unassembled WGS sequence"/>
</dbReference>
<dbReference type="EMBL" id="SMAA01000014">
    <property type="protein sequence ID" value="TCS77642.1"/>
    <property type="molecule type" value="Genomic_DNA"/>
</dbReference>
<reference evidence="1 2" key="1">
    <citation type="submission" date="2019-03" db="EMBL/GenBank/DDBJ databases">
        <title>Genomic Encyclopedia of Type Strains, Phase IV (KMG-IV): sequencing the most valuable type-strain genomes for metagenomic binning, comparative biology and taxonomic classification.</title>
        <authorList>
            <person name="Goeker M."/>
        </authorList>
    </citation>
    <scope>NUCLEOTIDE SEQUENCE [LARGE SCALE GENOMIC DNA]</scope>
    <source>
        <strain evidence="1 2">DSM 20467</strain>
    </source>
</reference>
<organism evidence="1 2">
    <name type="scientific">Pectinatus cerevisiiphilus</name>
    <dbReference type="NCBI Taxonomy" id="86956"/>
    <lineage>
        <taxon>Bacteria</taxon>
        <taxon>Bacillati</taxon>
        <taxon>Bacillota</taxon>
        <taxon>Negativicutes</taxon>
        <taxon>Selenomonadales</taxon>
        <taxon>Selenomonadaceae</taxon>
        <taxon>Pectinatus</taxon>
    </lineage>
</organism>
<evidence type="ECO:0000313" key="1">
    <source>
        <dbReference type="EMBL" id="TCS77642.1"/>
    </source>
</evidence>
<keyword evidence="2" id="KW-1185">Reference proteome</keyword>
<dbReference type="RefSeq" id="WP_231040083.1">
    <property type="nucleotide sequence ID" value="NZ_SMAA01000014.1"/>
</dbReference>
<sequence>MARKFWVHTNRNTEITAAVTNIAHYSESVQREIKKSIQESTKAVFDGAIKRVPVQTGELQRSMKMRFGRDQLSGFVSANAPHAHLVEFGASAAYIEPKKKKALKFNGRYASHVLIKARKAHPFLRPAADDEKGRLEKRITEAIEHGRH</sequence>
<dbReference type="AlphaFoldDB" id="A0A4V2URJ8"/>